<keyword evidence="7 16" id="KW-0413">Isomerase</keyword>
<dbReference type="PANTHER" id="PTHR46193:SF18">
    <property type="entry name" value="HEXITOL PHOSPHATASE B"/>
    <property type="match status" value="1"/>
</dbReference>
<comment type="similarity">
    <text evidence="2">Belongs to the HAD-like hydrolase superfamily. CbbY/CbbZ/Gph/YieH family.</text>
</comment>
<dbReference type="FunFam" id="1.10.150.240:FF:000010">
    <property type="entry name" value="Beta-phosphoglucomutase"/>
    <property type="match status" value="1"/>
</dbReference>
<feature type="binding site" evidence="13">
    <location>
        <begin position="138"/>
        <end position="142"/>
    </location>
    <ligand>
        <name>substrate</name>
    </ligand>
</feature>
<organism evidence="16 17">
    <name type="scientific">Paenibacillus suaedae</name>
    <dbReference type="NCBI Taxonomy" id="3077233"/>
    <lineage>
        <taxon>Bacteria</taxon>
        <taxon>Bacillati</taxon>
        <taxon>Bacillota</taxon>
        <taxon>Bacilli</taxon>
        <taxon>Bacillales</taxon>
        <taxon>Paenibacillaceae</taxon>
        <taxon>Paenibacillus</taxon>
    </lineage>
</organism>
<evidence type="ECO:0000256" key="12">
    <source>
        <dbReference type="PIRSR" id="PIRSR610972-1"/>
    </source>
</evidence>
<dbReference type="GO" id="GO:0008801">
    <property type="term" value="F:beta-phosphoglucomutase activity"/>
    <property type="evidence" value="ECO:0007669"/>
    <property type="project" value="UniProtKB-EC"/>
</dbReference>
<keyword evidence="8" id="KW-0119">Carbohydrate metabolism</keyword>
<feature type="site" description="Important for catalytic activity and assists the phosphoryl transfer reaction to Asp8 by balancing charge and orienting the reacting groups" evidence="15">
    <location>
        <position position="138"/>
    </location>
</feature>
<dbReference type="SUPFAM" id="SSF56784">
    <property type="entry name" value="HAD-like"/>
    <property type="match status" value="1"/>
</dbReference>
<comment type="caution">
    <text evidence="16">The sequence shown here is derived from an EMBL/GenBank/DDBJ whole genome shotgun (WGS) entry which is preliminary data.</text>
</comment>
<keyword evidence="6 14" id="KW-0460">Magnesium</keyword>
<dbReference type="InterPro" id="IPR010976">
    <property type="entry name" value="B-phosphoglucomutase_hydrolase"/>
</dbReference>
<dbReference type="GO" id="GO:0005737">
    <property type="term" value="C:cytoplasm"/>
    <property type="evidence" value="ECO:0007669"/>
    <property type="project" value="UniProtKB-SubCell"/>
</dbReference>
<evidence type="ECO:0000313" key="17">
    <source>
        <dbReference type="Proteomes" id="UP001250538"/>
    </source>
</evidence>
<evidence type="ECO:0000256" key="15">
    <source>
        <dbReference type="PIRSR" id="PIRSR610972-4"/>
    </source>
</evidence>
<dbReference type="PANTHER" id="PTHR46193">
    <property type="entry name" value="6-PHOSPHOGLUCONATE PHOSPHATASE"/>
    <property type="match status" value="1"/>
</dbReference>
<dbReference type="PRINTS" id="PR00413">
    <property type="entry name" value="HADHALOGNASE"/>
</dbReference>
<feature type="site" description="Important for catalytic activity and assists the phosphoryl transfer reaction to Asp8 by balancing charge and orienting the reacting groups" evidence="15">
    <location>
        <position position="169"/>
    </location>
</feature>
<feature type="binding site" evidence="14">
    <location>
        <position position="194"/>
    </location>
    <ligand>
        <name>Mg(2+)</name>
        <dbReference type="ChEBI" id="CHEBI:18420"/>
    </ligand>
</feature>
<keyword evidence="4" id="KW-0597">Phosphoprotein</keyword>
<dbReference type="SFLD" id="SFLDG01129">
    <property type="entry name" value="C1.5:_HAD__Beta-PGM__Phosphata"/>
    <property type="match status" value="1"/>
</dbReference>
<feature type="active site" description="Proton donor/acceptor" evidence="12">
    <location>
        <position position="33"/>
    </location>
</feature>
<dbReference type="NCBIfam" id="TIGR01509">
    <property type="entry name" value="HAD-SF-IA-v3"/>
    <property type="match status" value="1"/>
</dbReference>
<dbReference type="AlphaFoldDB" id="A0AAJ2JRW7"/>
<dbReference type="SFLD" id="SFLDG01135">
    <property type="entry name" value="C1.5.6:_HAD__Beta-PGM__Phospha"/>
    <property type="match status" value="1"/>
</dbReference>
<name>A0AAJ2JRW7_9BACL</name>
<dbReference type="SFLD" id="SFLDF00046">
    <property type="entry name" value="beta-phosphoglucomutase"/>
    <property type="match status" value="1"/>
</dbReference>
<evidence type="ECO:0000256" key="4">
    <source>
        <dbReference type="ARBA" id="ARBA00022553"/>
    </source>
</evidence>
<feature type="binding site" evidence="14">
    <location>
        <position position="31"/>
    </location>
    <ligand>
        <name>Mg(2+)</name>
        <dbReference type="ChEBI" id="CHEBI:18420"/>
    </ligand>
</feature>
<dbReference type="InterPro" id="IPR051600">
    <property type="entry name" value="Beta-PGM-like"/>
</dbReference>
<comment type="subcellular location">
    <subcellularLocation>
        <location evidence="1">Cytoplasm</location>
    </subcellularLocation>
</comment>
<evidence type="ECO:0000256" key="2">
    <source>
        <dbReference type="ARBA" id="ARBA00006171"/>
    </source>
</evidence>
<accession>A0AAJ2JRW7</accession>
<evidence type="ECO:0000256" key="5">
    <source>
        <dbReference type="ARBA" id="ARBA00022723"/>
    </source>
</evidence>
<dbReference type="Proteomes" id="UP001250538">
    <property type="component" value="Unassembled WGS sequence"/>
</dbReference>
<feature type="binding site" evidence="13">
    <location>
        <begin position="66"/>
        <end position="71"/>
    </location>
    <ligand>
        <name>substrate</name>
    </ligand>
</feature>
<evidence type="ECO:0000256" key="1">
    <source>
        <dbReference type="ARBA" id="ARBA00004496"/>
    </source>
</evidence>
<protein>
    <recommendedName>
        <fullName evidence="11">Beta-phosphoglucomutase</fullName>
        <ecNumber evidence="10">5.4.2.6</ecNumber>
    </recommendedName>
</protein>
<dbReference type="CDD" id="cd02598">
    <property type="entry name" value="HAD_BPGM"/>
    <property type="match status" value="1"/>
</dbReference>
<comment type="cofactor">
    <cofactor evidence="14">
        <name>Mg(2+)</name>
        <dbReference type="ChEBI" id="CHEBI:18420"/>
    </cofactor>
    <text evidence="14">Binds 2 magnesium ions per subunit.</text>
</comment>
<dbReference type="GO" id="GO:0000287">
    <property type="term" value="F:magnesium ion binding"/>
    <property type="evidence" value="ECO:0007669"/>
    <property type="project" value="InterPro"/>
</dbReference>
<dbReference type="EC" id="5.4.2.6" evidence="10"/>
<reference evidence="17" key="1">
    <citation type="submission" date="2023-09" db="EMBL/GenBank/DDBJ databases">
        <title>Paenibacillus sp. chi10 Genome sequencing and assembly.</title>
        <authorList>
            <person name="Kim I."/>
        </authorList>
    </citation>
    <scope>NUCLEOTIDE SEQUENCE [LARGE SCALE GENOMIC DNA]</scope>
    <source>
        <strain evidence="17">chi10</strain>
    </source>
</reference>
<dbReference type="Gene3D" id="1.10.150.240">
    <property type="entry name" value="Putative phosphatase, domain 2"/>
    <property type="match status" value="1"/>
</dbReference>
<dbReference type="GO" id="GO:0005975">
    <property type="term" value="P:carbohydrate metabolic process"/>
    <property type="evidence" value="ECO:0007669"/>
    <property type="project" value="InterPro"/>
</dbReference>
<evidence type="ECO:0000256" key="8">
    <source>
        <dbReference type="ARBA" id="ARBA00023277"/>
    </source>
</evidence>
<evidence type="ECO:0000256" key="9">
    <source>
        <dbReference type="ARBA" id="ARBA00044926"/>
    </source>
</evidence>
<keyword evidence="17" id="KW-1185">Reference proteome</keyword>
<dbReference type="RefSeq" id="WP_315744049.1">
    <property type="nucleotide sequence ID" value="NZ_JAVYAA010000001.1"/>
</dbReference>
<dbReference type="InterPro" id="IPR006439">
    <property type="entry name" value="HAD-SF_hydro_IA"/>
</dbReference>
<evidence type="ECO:0000256" key="14">
    <source>
        <dbReference type="PIRSR" id="PIRSR610972-3"/>
    </source>
</evidence>
<proteinExistence type="inferred from homology"/>
<dbReference type="Pfam" id="PF00702">
    <property type="entry name" value="Hydrolase"/>
    <property type="match status" value="1"/>
</dbReference>
<feature type="active site" description="Nucleophile" evidence="12">
    <location>
        <position position="31"/>
    </location>
</feature>
<feature type="binding site" evidence="13">
    <location>
        <position position="74"/>
    </location>
    <ligand>
        <name>substrate</name>
    </ligand>
</feature>
<dbReference type="EMBL" id="JAVYAA010000001">
    <property type="protein sequence ID" value="MDT8975835.1"/>
    <property type="molecule type" value="Genomic_DNA"/>
</dbReference>
<dbReference type="InterPro" id="IPR010972">
    <property type="entry name" value="Beta-PGM"/>
</dbReference>
<feature type="binding site" evidence="14">
    <location>
        <position position="33"/>
    </location>
    <ligand>
        <name>Mg(2+)</name>
        <dbReference type="ChEBI" id="CHEBI:18420"/>
    </ligand>
</feature>
<evidence type="ECO:0000313" key="16">
    <source>
        <dbReference type="EMBL" id="MDT8975835.1"/>
    </source>
</evidence>
<dbReference type="SFLD" id="SFLDS00003">
    <property type="entry name" value="Haloacid_Dehalogenase"/>
    <property type="match status" value="1"/>
</dbReference>
<keyword evidence="5 14" id="KW-0479">Metal-binding</keyword>
<gene>
    <name evidence="16" type="primary">pgmB</name>
    <name evidence="16" type="ORF">RQP50_06225</name>
</gene>
<evidence type="ECO:0000256" key="3">
    <source>
        <dbReference type="ARBA" id="ARBA00022490"/>
    </source>
</evidence>
<dbReference type="NCBIfam" id="TIGR02009">
    <property type="entry name" value="PGMB-YQAB-SF"/>
    <property type="match status" value="1"/>
</dbReference>
<feature type="binding site" evidence="13">
    <location>
        <position position="169"/>
    </location>
    <ligand>
        <name>substrate</name>
    </ligand>
</feature>
<evidence type="ECO:0000256" key="10">
    <source>
        <dbReference type="ARBA" id="ARBA00044968"/>
    </source>
</evidence>
<dbReference type="InterPro" id="IPR023198">
    <property type="entry name" value="PGP-like_dom2"/>
</dbReference>
<keyword evidence="3" id="KW-0963">Cytoplasm</keyword>
<evidence type="ECO:0000256" key="13">
    <source>
        <dbReference type="PIRSR" id="PIRSR610972-2"/>
    </source>
</evidence>
<dbReference type="InterPro" id="IPR036412">
    <property type="entry name" value="HAD-like_sf"/>
</dbReference>
<evidence type="ECO:0000256" key="11">
    <source>
        <dbReference type="ARBA" id="ARBA00044991"/>
    </source>
</evidence>
<comment type="catalytic activity">
    <reaction evidence="9">
        <text>beta-D-glucose 1-phosphate = beta-D-glucose 6-phosphate</text>
        <dbReference type="Rhea" id="RHEA:20113"/>
        <dbReference type="ChEBI" id="CHEBI:57684"/>
        <dbReference type="ChEBI" id="CHEBI:58247"/>
        <dbReference type="EC" id="5.4.2.6"/>
    </reaction>
</comment>
<dbReference type="Gene3D" id="3.40.50.1000">
    <property type="entry name" value="HAD superfamily/HAD-like"/>
    <property type="match status" value="1"/>
</dbReference>
<evidence type="ECO:0000256" key="7">
    <source>
        <dbReference type="ARBA" id="ARBA00023235"/>
    </source>
</evidence>
<dbReference type="InterPro" id="IPR023214">
    <property type="entry name" value="HAD_sf"/>
</dbReference>
<feature type="binding site" evidence="13">
    <location>
        <begin position="31"/>
        <end position="33"/>
    </location>
    <ligand>
        <name>substrate</name>
    </ligand>
</feature>
<feature type="binding site" evidence="13">
    <location>
        <position position="47"/>
    </location>
    <ligand>
        <name>substrate</name>
    </ligand>
</feature>
<dbReference type="NCBIfam" id="TIGR01990">
    <property type="entry name" value="bPGM"/>
    <property type="match status" value="1"/>
</dbReference>
<feature type="binding site" evidence="13">
    <location>
        <position position="100"/>
    </location>
    <ligand>
        <name>substrate</name>
    </ligand>
</feature>
<evidence type="ECO:0000256" key="6">
    <source>
        <dbReference type="ARBA" id="ARBA00022842"/>
    </source>
</evidence>
<sequence>MENGTMERKDNHELHTCEGENRMKVRAVLFDLDGVITDTAEYHYMAWKQLATELNIIIDREFNEQLKGVSRMESLERILRHGGCEHNFTDADKIGLATKKNKQYVELLKQVKPQDVFPGIRELLLELQDNGVHAVVASASKNAPQILQSLELTSLFDYIVNPDEVAQGKPAPDIFLRGAEAVGVPSEHCIGIEDAQAGIAAIKSAHMAAVGIGNENLLKASGADVVLPTTEALTLSFLQSVGKAEAANQ</sequence>
<feature type="binding site" evidence="14">
    <location>
        <position position="193"/>
    </location>
    <ligand>
        <name>Mg(2+)</name>
        <dbReference type="ChEBI" id="CHEBI:18420"/>
    </ligand>
</feature>